<keyword evidence="1" id="KW-0812">Transmembrane</keyword>
<evidence type="ECO:0000256" key="1">
    <source>
        <dbReference type="SAM" id="Phobius"/>
    </source>
</evidence>
<accession>A0A8J6XRE6</accession>
<dbReference type="RefSeq" id="WP_190836015.1">
    <property type="nucleotide sequence ID" value="NZ_CAWPPI010000101.1"/>
</dbReference>
<keyword evidence="1" id="KW-0472">Membrane</keyword>
<feature type="transmembrane region" description="Helical" evidence="1">
    <location>
        <begin position="70"/>
        <end position="89"/>
    </location>
</feature>
<evidence type="ECO:0000313" key="2">
    <source>
        <dbReference type="EMBL" id="MBD2776944.1"/>
    </source>
</evidence>
<dbReference type="AlphaFoldDB" id="A0A8J6XRE6"/>
<keyword evidence="1" id="KW-1133">Transmembrane helix</keyword>
<dbReference type="EMBL" id="JACXAE010000101">
    <property type="protein sequence ID" value="MBD2776944.1"/>
    <property type="molecule type" value="Genomic_DNA"/>
</dbReference>
<comment type="caution">
    <text evidence="2">The sequence shown here is derived from an EMBL/GenBank/DDBJ whole genome shotgun (WGS) entry which is preliminary data.</text>
</comment>
<evidence type="ECO:0000313" key="3">
    <source>
        <dbReference type="Proteomes" id="UP000629098"/>
    </source>
</evidence>
<reference evidence="2" key="1">
    <citation type="submission" date="2020-09" db="EMBL/GenBank/DDBJ databases">
        <title>Iningainema tapete sp. nov. (Scytonemataceae, Cyanobacteria) from greenhouses in central Florida (USA) produces two types of nodularin with biosynthetic potential for microcystin-LR and anabaenopeptins.</title>
        <authorList>
            <person name="Berthold D.E."/>
            <person name="Lefler F.W."/>
            <person name="Huang I.-S."/>
            <person name="Abdulla H."/>
            <person name="Zimba P.V."/>
            <person name="Laughinghouse H.D. IV."/>
        </authorList>
    </citation>
    <scope>NUCLEOTIDE SEQUENCE</scope>
    <source>
        <strain evidence="2">BLCCT55</strain>
    </source>
</reference>
<organism evidence="2 3">
    <name type="scientific">Iningainema tapete BLCC-T55</name>
    <dbReference type="NCBI Taxonomy" id="2748662"/>
    <lineage>
        <taxon>Bacteria</taxon>
        <taxon>Bacillati</taxon>
        <taxon>Cyanobacteriota</taxon>
        <taxon>Cyanophyceae</taxon>
        <taxon>Nostocales</taxon>
        <taxon>Scytonemataceae</taxon>
        <taxon>Iningainema tapete</taxon>
    </lineage>
</organism>
<keyword evidence="3" id="KW-1185">Reference proteome</keyword>
<sequence length="207" mass="23527">MVQRLNQEQLGQIVAEVERLQQRQEAELDLEQVKQILQELNLSPELLDEALIQLHRRQVLEVQQRRNRKIALGAIAALVVATAGTVFFIQQHNSTIGRVFAIQDRITLSQDDGGNLNSVDRQSNPEIFYRVTLKDAPVGKKLDLSCNWLAPNGQIVKQNRYQTNEINTSVWNTHCRNTIGSGAPTGNWQVRMFNGDRQLSDAEFQVK</sequence>
<proteinExistence type="predicted"/>
<gene>
    <name evidence="2" type="ORF">ICL16_34065</name>
</gene>
<name>A0A8J6XRE6_9CYAN</name>
<protein>
    <submittedName>
        <fullName evidence="2">DUF3859 domain-containing protein</fullName>
    </submittedName>
</protein>
<dbReference type="Proteomes" id="UP000629098">
    <property type="component" value="Unassembled WGS sequence"/>
</dbReference>